<dbReference type="Gene3D" id="1.20.1740.10">
    <property type="entry name" value="Amino acid/polyamine transporter I"/>
    <property type="match status" value="1"/>
</dbReference>
<feature type="transmembrane region" description="Helical" evidence="6">
    <location>
        <begin position="639"/>
        <end position="662"/>
    </location>
</feature>
<gene>
    <name evidence="8" type="ORF">AARAC_001211</name>
</gene>
<evidence type="ECO:0000256" key="2">
    <source>
        <dbReference type="ARBA" id="ARBA00022448"/>
    </source>
</evidence>
<keyword evidence="9" id="KW-1185">Reference proteome</keyword>
<dbReference type="AlphaFoldDB" id="A0A2G7FTK3"/>
<keyword evidence="5 6" id="KW-0472">Membrane</keyword>
<keyword evidence="4 6" id="KW-1133">Transmembrane helix</keyword>
<feature type="transmembrane region" description="Helical" evidence="6">
    <location>
        <begin position="801"/>
        <end position="820"/>
    </location>
</feature>
<dbReference type="InterPro" id="IPR008030">
    <property type="entry name" value="NmrA-like"/>
</dbReference>
<evidence type="ECO:0000256" key="4">
    <source>
        <dbReference type="ARBA" id="ARBA00022989"/>
    </source>
</evidence>
<evidence type="ECO:0000256" key="3">
    <source>
        <dbReference type="ARBA" id="ARBA00022692"/>
    </source>
</evidence>
<evidence type="ECO:0000313" key="8">
    <source>
        <dbReference type="EMBL" id="PIG83141.1"/>
    </source>
</evidence>
<evidence type="ECO:0000256" key="6">
    <source>
        <dbReference type="SAM" id="Phobius"/>
    </source>
</evidence>
<evidence type="ECO:0000313" key="9">
    <source>
        <dbReference type="Proteomes" id="UP000231358"/>
    </source>
</evidence>
<comment type="subcellular location">
    <subcellularLocation>
        <location evidence="1">Membrane</location>
        <topology evidence="1">Multi-pass membrane protein</topology>
    </subcellularLocation>
</comment>
<dbReference type="Gene3D" id="3.90.25.10">
    <property type="entry name" value="UDP-galactose 4-epimerase, domain 1"/>
    <property type="match status" value="1"/>
</dbReference>
<feature type="transmembrane region" description="Helical" evidence="6">
    <location>
        <begin position="840"/>
        <end position="858"/>
    </location>
</feature>
<dbReference type="EMBL" id="NEXV01000466">
    <property type="protein sequence ID" value="PIG83141.1"/>
    <property type="molecule type" value="Genomic_DNA"/>
</dbReference>
<dbReference type="Pfam" id="PF05368">
    <property type="entry name" value="NmrA"/>
    <property type="match status" value="1"/>
</dbReference>
<feature type="transmembrane region" description="Helical" evidence="6">
    <location>
        <begin position="436"/>
        <end position="457"/>
    </location>
</feature>
<dbReference type="SUPFAM" id="SSF51735">
    <property type="entry name" value="NAD(P)-binding Rossmann-fold domains"/>
    <property type="match status" value="1"/>
</dbReference>
<keyword evidence="3 6" id="KW-0812">Transmembrane</keyword>
<feature type="transmembrane region" description="Helical" evidence="6">
    <location>
        <begin position="526"/>
        <end position="545"/>
    </location>
</feature>
<reference evidence="8 9" key="1">
    <citation type="submission" date="2017-05" db="EMBL/GenBank/DDBJ databases">
        <title>Genome sequence for an aflatoxigenic pathogen of Argentinian peanut, Aspergillus arachidicola.</title>
        <authorList>
            <person name="Moore G."/>
            <person name="Beltz S.B."/>
            <person name="Mack B.M."/>
        </authorList>
    </citation>
    <scope>NUCLEOTIDE SEQUENCE [LARGE SCALE GENOMIC DNA]</scope>
    <source>
        <strain evidence="8 9">CBS 117610</strain>
    </source>
</reference>
<evidence type="ECO:0000256" key="5">
    <source>
        <dbReference type="ARBA" id="ARBA00023136"/>
    </source>
</evidence>
<dbReference type="GO" id="GO:0022857">
    <property type="term" value="F:transmembrane transporter activity"/>
    <property type="evidence" value="ECO:0007669"/>
    <property type="project" value="InterPro"/>
</dbReference>
<dbReference type="InterPro" id="IPR036291">
    <property type="entry name" value="NAD(P)-bd_dom_sf"/>
</dbReference>
<dbReference type="PANTHER" id="PTHR45649:SF28">
    <property type="entry name" value="TRANSPORTER, PUTATIVE (EUROFUNG)-RELATED"/>
    <property type="match status" value="1"/>
</dbReference>
<dbReference type="Proteomes" id="UP000231358">
    <property type="component" value="Unassembled WGS sequence"/>
</dbReference>
<feature type="domain" description="NmrA-like" evidence="7">
    <location>
        <begin position="2"/>
        <end position="258"/>
    </location>
</feature>
<evidence type="ECO:0000256" key="1">
    <source>
        <dbReference type="ARBA" id="ARBA00004141"/>
    </source>
</evidence>
<feature type="transmembrane region" description="Helical" evidence="6">
    <location>
        <begin position="596"/>
        <end position="619"/>
    </location>
</feature>
<dbReference type="PANTHER" id="PTHR45649">
    <property type="entry name" value="AMINO-ACID PERMEASE BAT1"/>
    <property type="match status" value="1"/>
</dbReference>
<protein>
    <submittedName>
        <fullName evidence="8">Amino acid permease</fullName>
    </submittedName>
</protein>
<feature type="transmembrane region" description="Helical" evidence="6">
    <location>
        <begin position="483"/>
        <end position="506"/>
    </location>
</feature>
<accession>A0A2G7FTK3</accession>
<dbReference type="STRING" id="656916.A0A2G7FTK3"/>
<dbReference type="InterPro" id="IPR002293">
    <property type="entry name" value="AA/rel_permease1"/>
</dbReference>
<proteinExistence type="predicted"/>
<feature type="transmembrane region" description="Helical" evidence="6">
    <location>
        <begin position="738"/>
        <end position="758"/>
    </location>
</feature>
<feature type="transmembrane region" description="Helical" evidence="6">
    <location>
        <begin position="764"/>
        <end position="789"/>
    </location>
</feature>
<keyword evidence="2" id="KW-0813">Transport</keyword>
<dbReference type="Gene3D" id="3.40.50.720">
    <property type="entry name" value="NAD(P)-binding Rossmann-like Domain"/>
    <property type="match status" value="1"/>
</dbReference>
<feature type="transmembrane region" description="Helical" evidence="6">
    <location>
        <begin position="682"/>
        <end position="702"/>
    </location>
</feature>
<dbReference type="Pfam" id="PF13520">
    <property type="entry name" value="AA_permease_2"/>
    <property type="match status" value="1"/>
</dbReference>
<sequence length="877" mass="95083">MIGVLGASGTIGSLLVSKLSGQGHATRALVHHSKAATQLALPHVEVQTGDDTNDVGLHESLTGLDQLFLLTAPSEEQVEVQNRIIDLAKDASVKGITKLSAWTAAEDSPLLLSRQHHAIEVYLAASGMPYTILEPHTFMQTTSMAFADEIGRNSTMTSSVTSEAGIFMVDVRDIVEVAAAALSHAQHRGETLVIHGPEALSYADCASLISRHLGRDIRYNLVSYSEAKERFLKAGMGEFLADTLTTLSRMYNSGKYEPALNIVVEDWAGRPPRTYEDFLEECPHSFQFTMYSIANLVFKHDVSNRNLADRAQSQTGDSGQEVETIGKLGCEALPAFSRRYLNLIAQYLPPRQRASCSFCLPHDRDPEMSDKANLEKPLEELPDDPDQALGELGYIPSELRRNRSLFTLLFQSLSIAGIPFAESGALMQAIYGGGQLSIFVGWIVVCLMDQCVAMSLAELASRYPTSAGPYYWSFQLSGKHAKLLSFMTAWVWLIGNWTITLGVNFAFAQLLVATVSIYSSWEATDWQLLLVLYAICILAFLICGFGNRFLPLVDTLCAGWTLVSILVVLVAVSVSAKAGRHTPSEALAQYDPSLSGWGNFSFCIGLLPPAFVFSAIGMVSSMAEEVHALAIKVPKAMALCIPVGGTAGLFFVIPLCVTLPGLVDITNAPSGQPIPYVFQVVMGTRAGAVGLVSLLLVVGFFCSISITNAASRCTWALARDTALPMSRLFSRVDDRVRIPLWALGLVTVVQMLLGLINLGSSSAFTAFVSVGVIALAITYSIPISISLFYNKRSEVSKARWNCGRALGTTVNLIALAWIAFELVLFSMPSTLPVTPVSMNYASVVFVGFTTLAFSWYIVHARKVYVGPPLSDGMPQDM</sequence>
<feature type="transmembrane region" description="Helical" evidence="6">
    <location>
        <begin position="557"/>
        <end position="576"/>
    </location>
</feature>
<evidence type="ECO:0000259" key="7">
    <source>
        <dbReference type="Pfam" id="PF05368"/>
    </source>
</evidence>
<name>A0A2G7FTK3_9EURO</name>
<comment type="caution">
    <text evidence="8">The sequence shown here is derived from an EMBL/GenBank/DDBJ whole genome shotgun (WGS) entry which is preliminary data.</text>
</comment>
<organism evidence="8 9">
    <name type="scientific">Aspergillus arachidicola</name>
    <dbReference type="NCBI Taxonomy" id="656916"/>
    <lineage>
        <taxon>Eukaryota</taxon>
        <taxon>Fungi</taxon>
        <taxon>Dikarya</taxon>
        <taxon>Ascomycota</taxon>
        <taxon>Pezizomycotina</taxon>
        <taxon>Eurotiomycetes</taxon>
        <taxon>Eurotiomycetidae</taxon>
        <taxon>Eurotiales</taxon>
        <taxon>Aspergillaceae</taxon>
        <taxon>Aspergillus</taxon>
        <taxon>Aspergillus subgen. Circumdati</taxon>
    </lineage>
</organism>
<dbReference type="GO" id="GO:0016020">
    <property type="term" value="C:membrane"/>
    <property type="evidence" value="ECO:0007669"/>
    <property type="project" value="UniProtKB-SubCell"/>
</dbReference>